<evidence type="ECO:0000313" key="3">
    <source>
        <dbReference type="Proteomes" id="UP000076512"/>
    </source>
</evidence>
<dbReference type="AlphaFoldDB" id="A0A164IJH7"/>
<dbReference type="InterPro" id="IPR010852">
    <property type="entry name" value="ABATE"/>
</dbReference>
<organism evidence="2 3">
    <name type="scientific">Nocardia terpenica</name>
    <dbReference type="NCBI Taxonomy" id="455432"/>
    <lineage>
        <taxon>Bacteria</taxon>
        <taxon>Bacillati</taxon>
        <taxon>Actinomycetota</taxon>
        <taxon>Actinomycetes</taxon>
        <taxon>Mycobacteriales</taxon>
        <taxon>Nocardiaceae</taxon>
        <taxon>Nocardia</taxon>
    </lineage>
</organism>
<dbReference type="PANTHER" id="PTHR35525">
    <property type="entry name" value="BLL6575 PROTEIN"/>
    <property type="match status" value="1"/>
</dbReference>
<sequence length="181" mass="19645">MWAFASGNLALDFTWTVRARTTYARDQLPDPAALADWFVAAGVLDTVSTCGATELARAKAVREAAYRMALALTRGEPFDAADLALVNRTARGALPGVRLHPDATMVRTGDVDAALAAIARAAVELLGGPDRDRIKKCEREDCTRLYVDTSRARSRRWCDMTVCGNRAKSAAFRARRGTSPD</sequence>
<evidence type="ECO:0000259" key="1">
    <source>
        <dbReference type="Pfam" id="PF11706"/>
    </source>
</evidence>
<dbReference type="Pfam" id="PF11706">
    <property type="entry name" value="zf-CGNR"/>
    <property type="match status" value="1"/>
</dbReference>
<feature type="domain" description="Zinc finger CGNR" evidence="1">
    <location>
        <begin position="133"/>
        <end position="176"/>
    </location>
</feature>
<keyword evidence="3" id="KW-1185">Reference proteome</keyword>
<protein>
    <recommendedName>
        <fullName evidence="1">Zinc finger CGNR domain-containing protein</fullName>
    </recommendedName>
</protein>
<dbReference type="EMBL" id="LWGR01000020">
    <property type="protein sequence ID" value="KZM69507.1"/>
    <property type="molecule type" value="Genomic_DNA"/>
</dbReference>
<comment type="caution">
    <text evidence="2">The sequence shown here is derived from an EMBL/GenBank/DDBJ whole genome shotgun (WGS) entry which is preliminary data.</text>
</comment>
<dbReference type="SUPFAM" id="SSF160904">
    <property type="entry name" value="Jann2411-like"/>
    <property type="match status" value="1"/>
</dbReference>
<reference evidence="2 3" key="1">
    <citation type="submission" date="2016-04" db="EMBL/GenBank/DDBJ databases">
        <authorList>
            <person name="Evans L.H."/>
            <person name="Alamgir A."/>
            <person name="Owens N."/>
            <person name="Weber N.D."/>
            <person name="Virtaneva K."/>
            <person name="Barbian K."/>
            <person name="Babar A."/>
            <person name="Rosenke K."/>
        </authorList>
    </citation>
    <scope>NUCLEOTIDE SEQUENCE [LARGE SCALE GENOMIC DNA]</scope>
    <source>
        <strain evidence="2 3">IFM 0406</strain>
    </source>
</reference>
<dbReference type="RefSeq" id="WP_067579146.1">
    <property type="nucleotide sequence ID" value="NZ_JABMCZ010000002.1"/>
</dbReference>
<evidence type="ECO:0000313" key="2">
    <source>
        <dbReference type="EMBL" id="KZM69507.1"/>
    </source>
</evidence>
<dbReference type="Pfam" id="PF07336">
    <property type="entry name" value="ABATE"/>
    <property type="match status" value="1"/>
</dbReference>
<dbReference type="Proteomes" id="UP000076512">
    <property type="component" value="Unassembled WGS sequence"/>
</dbReference>
<accession>A0A164IJH7</accession>
<dbReference type="OrthoDB" id="123307at2"/>
<dbReference type="InterPro" id="IPR023286">
    <property type="entry name" value="ABATE_dom_sf"/>
</dbReference>
<dbReference type="InterPro" id="IPR021005">
    <property type="entry name" value="Znf_CGNR"/>
</dbReference>
<gene>
    <name evidence="2" type="ORF">AWN90_08345</name>
</gene>
<dbReference type="PANTHER" id="PTHR35525:SF3">
    <property type="entry name" value="BLL6575 PROTEIN"/>
    <property type="match status" value="1"/>
</dbReference>
<proteinExistence type="predicted"/>
<name>A0A164IJH7_9NOCA</name>
<dbReference type="Gene3D" id="1.10.3300.10">
    <property type="entry name" value="Jann2411-like domain"/>
    <property type="match status" value="1"/>
</dbReference>